<dbReference type="EMBL" id="SRKY01000003">
    <property type="protein sequence ID" value="THH35703.1"/>
    <property type="molecule type" value="Genomic_DNA"/>
</dbReference>
<comment type="caution">
    <text evidence="2">The sequence shown here is derived from an EMBL/GenBank/DDBJ whole genome shotgun (WGS) entry which is preliminary data.</text>
</comment>
<dbReference type="Pfam" id="PF00903">
    <property type="entry name" value="Glyoxalase"/>
    <property type="match status" value="1"/>
</dbReference>
<dbReference type="PANTHER" id="PTHR34109:SF1">
    <property type="entry name" value="VOC DOMAIN-CONTAINING PROTEIN"/>
    <property type="match status" value="1"/>
</dbReference>
<organism evidence="2 3">
    <name type="scientific">Aliishimia ponticola</name>
    <dbReference type="NCBI Taxonomy" id="2499833"/>
    <lineage>
        <taxon>Bacteria</taxon>
        <taxon>Pseudomonadati</taxon>
        <taxon>Pseudomonadota</taxon>
        <taxon>Alphaproteobacteria</taxon>
        <taxon>Rhodobacterales</taxon>
        <taxon>Paracoccaceae</taxon>
        <taxon>Aliishimia</taxon>
    </lineage>
</organism>
<protein>
    <submittedName>
        <fullName evidence="2">VOC family protein</fullName>
    </submittedName>
</protein>
<feature type="domain" description="VOC" evidence="1">
    <location>
        <begin position="7"/>
        <end position="121"/>
    </location>
</feature>
<dbReference type="InterPro" id="IPR004360">
    <property type="entry name" value="Glyas_Fos-R_dOase_dom"/>
</dbReference>
<dbReference type="PROSITE" id="PS51819">
    <property type="entry name" value="VOC"/>
    <property type="match status" value="1"/>
</dbReference>
<dbReference type="InterPro" id="IPR037523">
    <property type="entry name" value="VOC_core"/>
</dbReference>
<dbReference type="SUPFAM" id="SSF54593">
    <property type="entry name" value="Glyoxalase/Bleomycin resistance protein/Dihydroxybiphenyl dioxygenase"/>
    <property type="match status" value="1"/>
</dbReference>
<sequence>MAYKPEGYTDISPYLLVADIAATLDFLEAAFGATRLRLHHRPNGDPMHAEARIGDSVVMLGQAPGGDGAHVHIYVPDVRATYAAALKAGATSVQEPLDQGDGDLRAGVQDSQGTIWWPSTQLSVR</sequence>
<dbReference type="Proteomes" id="UP000306602">
    <property type="component" value="Unassembled WGS sequence"/>
</dbReference>
<name>A0A4V3XK60_9RHOB</name>
<evidence type="ECO:0000313" key="2">
    <source>
        <dbReference type="EMBL" id="THH35703.1"/>
    </source>
</evidence>
<evidence type="ECO:0000313" key="3">
    <source>
        <dbReference type="Proteomes" id="UP000306602"/>
    </source>
</evidence>
<accession>A0A4V3XK60</accession>
<evidence type="ECO:0000259" key="1">
    <source>
        <dbReference type="PROSITE" id="PS51819"/>
    </source>
</evidence>
<proteinExistence type="predicted"/>
<dbReference type="Gene3D" id="3.30.720.110">
    <property type="match status" value="1"/>
</dbReference>
<dbReference type="InterPro" id="IPR029068">
    <property type="entry name" value="Glyas_Bleomycin-R_OHBP_Dase"/>
</dbReference>
<dbReference type="Gene3D" id="3.30.720.120">
    <property type="match status" value="1"/>
</dbReference>
<dbReference type="AlphaFoldDB" id="A0A4V3XK60"/>
<gene>
    <name evidence="2" type="ORF">E4Z66_11480</name>
</gene>
<reference evidence="2 3" key="1">
    <citation type="submission" date="2019-04" db="EMBL/GenBank/DDBJ databases">
        <title>Shimia ponticola sp. nov., isolated from seawater.</title>
        <authorList>
            <person name="Kim Y.-O."/>
            <person name="Yoon J.-H."/>
        </authorList>
    </citation>
    <scope>NUCLEOTIDE SEQUENCE [LARGE SCALE GENOMIC DNA]</scope>
    <source>
        <strain evidence="2 3">MYP11</strain>
    </source>
</reference>
<dbReference type="OrthoDB" id="9806868at2"/>
<dbReference type="CDD" id="cd07246">
    <property type="entry name" value="VOC_like"/>
    <property type="match status" value="1"/>
</dbReference>
<dbReference type="PANTHER" id="PTHR34109">
    <property type="entry name" value="BNAUNNG04460D PROTEIN-RELATED"/>
    <property type="match status" value="1"/>
</dbReference>
<keyword evidence="3" id="KW-1185">Reference proteome</keyword>
<dbReference type="RefSeq" id="WP_136463173.1">
    <property type="nucleotide sequence ID" value="NZ_SRKY01000003.1"/>
</dbReference>